<accession>M4BMV2</accession>
<dbReference type="InParanoid" id="M4BMV2"/>
<evidence type="ECO:0000313" key="4">
    <source>
        <dbReference type="Proteomes" id="UP000011713"/>
    </source>
</evidence>
<organism evidence="3 4">
    <name type="scientific">Hyaloperonospora arabidopsidis (strain Emoy2)</name>
    <name type="common">Downy mildew agent</name>
    <name type="synonym">Peronospora arabidopsidis</name>
    <dbReference type="NCBI Taxonomy" id="559515"/>
    <lineage>
        <taxon>Eukaryota</taxon>
        <taxon>Sar</taxon>
        <taxon>Stramenopiles</taxon>
        <taxon>Oomycota</taxon>
        <taxon>Peronosporomycetes</taxon>
        <taxon>Peronosporales</taxon>
        <taxon>Peronosporaceae</taxon>
        <taxon>Hyaloperonospora</taxon>
    </lineage>
</organism>
<evidence type="ECO:0000256" key="1">
    <source>
        <dbReference type="ARBA" id="ARBA00022741"/>
    </source>
</evidence>
<dbReference type="InterPro" id="IPR027417">
    <property type="entry name" value="P-loop_NTPase"/>
</dbReference>
<dbReference type="eggNOG" id="KOG0070">
    <property type="taxonomic scope" value="Eukaryota"/>
</dbReference>
<dbReference type="GO" id="GO:0003924">
    <property type="term" value="F:GTPase activity"/>
    <property type="evidence" value="ECO:0007669"/>
    <property type="project" value="InterPro"/>
</dbReference>
<name>M4BMV2_HYAAE</name>
<keyword evidence="4" id="KW-1185">Reference proteome</keyword>
<dbReference type="HOGENOM" id="CLU_2594930_0_0_1"/>
<dbReference type="STRING" id="559515.M4BMV2"/>
<dbReference type="OMA" id="FIWIERN"/>
<dbReference type="Gene3D" id="3.40.50.300">
    <property type="entry name" value="P-loop containing nucleotide triphosphate hydrolases"/>
    <property type="match status" value="1"/>
</dbReference>
<dbReference type="EMBL" id="JH598432">
    <property type="status" value="NOT_ANNOTATED_CDS"/>
    <property type="molecule type" value="Genomic_DNA"/>
</dbReference>
<dbReference type="AlphaFoldDB" id="M4BMV2"/>
<dbReference type="EnsemblProtists" id="HpaT807739">
    <property type="protein sequence ID" value="HpaP807739"/>
    <property type="gene ID" value="HpaG807739"/>
</dbReference>
<evidence type="ECO:0000256" key="2">
    <source>
        <dbReference type="ARBA" id="ARBA00023134"/>
    </source>
</evidence>
<dbReference type="VEuPathDB" id="FungiDB:HpaG807739"/>
<dbReference type="InterPro" id="IPR024156">
    <property type="entry name" value="Small_GTPase_ARF"/>
</dbReference>
<keyword evidence="1" id="KW-0547">Nucleotide-binding</keyword>
<dbReference type="GO" id="GO:0005525">
    <property type="term" value="F:GTP binding"/>
    <property type="evidence" value="ECO:0007669"/>
    <property type="project" value="UniProtKB-KW"/>
</dbReference>
<dbReference type="PANTHER" id="PTHR11711">
    <property type="entry name" value="ADP RIBOSYLATION FACTOR-RELATED"/>
    <property type="match status" value="1"/>
</dbReference>
<dbReference type="InterPro" id="IPR006689">
    <property type="entry name" value="Small_GTPase_ARF/SAR"/>
</dbReference>
<evidence type="ECO:0000313" key="3">
    <source>
        <dbReference type="EnsemblProtists" id="HpaP807739"/>
    </source>
</evidence>
<dbReference type="Pfam" id="PF00025">
    <property type="entry name" value="Arf"/>
    <property type="match status" value="1"/>
</dbReference>
<proteinExistence type="predicted"/>
<protein>
    <submittedName>
        <fullName evidence="3">Uncharacterized protein</fullName>
    </submittedName>
</protein>
<reference evidence="4" key="1">
    <citation type="journal article" date="2010" name="Science">
        <title>Signatures of adaptation to obligate biotrophy in the Hyaloperonospora arabidopsidis genome.</title>
        <authorList>
            <person name="Baxter L."/>
            <person name="Tripathy S."/>
            <person name="Ishaque N."/>
            <person name="Boot N."/>
            <person name="Cabral A."/>
            <person name="Kemen E."/>
            <person name="Thines M."/>
            <person name="Ah-Fong A."/>
            <person name="Anderson R."/>
            <person name="Badejoko W."/>
            <person name="Bittner-Eddy P."/>
            <person name="Boore J.L."/>
            <person name="Chibucos M.C."/>
            <person name="Coates M."/>
            <person name="Dehal P."/>
            <person name="Delehaunty K."/>
            <person name="Dong S."/>
            <person name="Downton P."/>
            <person name="Dumas B."/>
            <person name="Fabro G."/>
            <person name="Fronick C."/>
            <person name="Fuerstenberg S.I."/>
            <person name="Fulton L."/>
            <person name="Gaulin E."/>
            <person name="Govers F."/>
            <person name="Hughes L."/>
            <person name="Humphray S."/>
            <person name="Jiang R.H."/>
            <person name="Judelson H."/>
            <person name="Kamoun S."/>
            <person name="Kyung K."/>
            <person name="Meijer H."/>
            <person name="Minx P."/>
            <person name="Morris P."/>
            <person name="Nelson J."/>
            <person name="Phuntumart V."/>
            <person name="Qutob D."/>
            <person name="Rehmany A."/>
            <person name="Rougon-Cardoso A."/>
            <person name="Ryden P."/>
            <person name="Torto-Alalibo T."/>
            <person name="Studholme D."/>
            <person name="Wang Y."/>
            <person name="Win J."/>
            <person name="Wood J."/>
            <person name="Clifton S.W."/>
            <person name="Rogers J."/>
            <person name="Van den Ackerveken G."/>
            <person name="Jones J.D."/>
            <person name="McDowell J.M."/>
            <person name="Beynon J."/>
            <person name="Tyler B.M."/>
        </authorList>
    </citation>
    <scope>NUCLEOTIDE SEQUENCE [LARGE SCALE GENOMIC DNA]</scope>
    <source>
        <strain evidence="4">Emoy2</strain>
    </source>
</reference>
<sequence>MIRPLWRHYYQNTQSLIFVVDMNNRDCVDGARDEVHRKLNEEELRQSVLLVVANKQHLPNGMSTAKMTDKLACTVLHLQW</sequence>
<reference evidence="3" key="2">
    <citation type="submission" date="2015-06" db="UniProtKB">
        <authorList>
            <consortium name="EnsemblProtists"/>
        </authorList>
    </citation>
    <scope>IDENTIFICATION</scope>
    <source>
        <strain evidence="3">Emoy2</strain>
    </source>
</reference>
<dbReference type="Proteomes" id="UP000011713">
    <property type="component" value="Unassembled WGS sequence"/>
</dbReference>
<dbReference type="SUPFAM" id="SSF52540">
    <property type="entry name" value="P-loop containing nucleoside triphosphate hydrolases"/>
    <property type="match status" value="1"/>
</dbReference>
<keyword evidence="2" id="KW-0342">GTP-binding</keyword>